<dbReference type="InterPro" id="IPR036937">
    <property type="entry name" value="Adhesion_dom_fimbrial_sf"/>
</dbReference>
<dbReference type="Proteomes" id="UP000270487">
    <property type="component" value="Chromosome"/>
</dbReference>
<feature type="domain" description="Fimbrial-type adhesion" evidence="1">
    <location>
        <begin position="27"/>
        <end position="169"/>
    </location>
</feature>
<dbReference type="PANTHER" id="PTHR33420">
    <property type="entry name" value="FIMBRIAL SUBUNIT ELFA-RELATED"/>
    <property type="match status" value="1"/>
</dbReference>
<dbReference type="InterPro" id="IPR000259">
    <property type="entry name" value="Adhesion_dom_fimbrial"/>
</dbReference>
<organism evidence="2 3">
    <name type="scientific">Serratia fonticola</name>
    <dbReference type="NCBI Taxonomy" id="47917"/>
    <lineage>
        <taxon>Bacteria</taxon>
        <taxon>Pseudomonadati</taxon>
        <taxon>Pseudomonadota</taxon>
        <taxon>Gammaproteobacteria</taxon>
        <taxon>Enterobacterales</taxon>
        <taxon>Yersiniaceae</taxon>
        <taxon>Serratia</taxon>
    </lineage>
</organism>
<proteinExistence type="predicted"/>
<dbReference type="GO" id="GO:0043709">
    <property type="term" value="P:cell adhesion involved in single-species biofilm formation"/>
    <property type="evidence" value="ECO:0007669"/>
    <property type="project" value="TreeGrafter"/>
</dbReference>
<dbReference type="InterPro" id="IPR008966">
    <property type="entry name" value="Adhesion_dom_sf"/>
</dbReference>
<dbReference type="Pfam" id="PF00419">
    <property type="entry name" value="Fimbrial"/>
    <property type="match status" value="1"/>
</dbReference>
<dbReference type="Gene3D" id="2.60.40.1090">
    <property type="entry name" value="Fimbrial-type adhesion domain"/>
    <property type="match status" value="1"/>
</dbReference>
<dbReference type="AlphaFoldDB" id="A0A448T7D1"/>
<protein>
    <submittedName>
        <fullName evidence="2">Fimbrial protein BcfF</fullName>
    </submittedName>
</protein>
<evidence type="ECO:0000313" key="2">
    <source>
        <dbReference type="EMBL" id="VEI75903.1"/>
    </source>
</evidence>
<name>A0A448T7D1_SERFO</name>
<dbReference type="PANTHER" id="PTHR33420:SF25">
    <property type="entry name" value="PROTEIN FIMF"/>
    <property type="match status" value="1"/>
</dbReference>
<evidence type="ECO:0000313" key="3">
    <source>
        <dbReference type="Proteomes" id="UP000270487"/>
    </source>
</evidence>
<dbReference type="GO" id="GO:0009289">
    <property type="term" value="C:pilus"/>
    <property type="evidence" value="ECO:0007669"/>
    <property type="project" value="InterPro"/>
</dbReference>
<gene>
    <name evidence="2" type="primary">fimF_3</name>
    <name evidence="2" type="ORF">NCTC13193_05126</name>
</gene>
<accession>A0A448T7D1</accession>
<reference evidence="2 3" key="1">
    <citation type="submission" date="2018-12" db="EMBL/GenBank/DDBJ databases">
        <authorList>
            <consortium name="Pathogen Informatics"/>
        </authorList>
    </citation>
    <scope>NUCLEOTIDE SEQUENCE [LARGE SCALE GENOMIC DNA]</scope>
    <source>
        <strain evidence="2 3">NCTC13193</strain>
    </source>
</reference>
<dbReference type="SUPFAM" id="SSF49401">
    <property type="entry name" value="Bacterial adhesins"/>
    <property type="match status" value="1"/>
</dbReference>
<dbReference type="EMBL" id="LR134492">
    <property type="protein sequence ID" value="VEI75903.1"/>
    <property type="molecule type" value="Genomic_DNA"/>
</dbReference>
<evidence type="ECO:0000259" key="1">
    <source>
        <dbReference type="Pfam" id="PF00419"/>
    </source>
</evidence>
<dbReference type="InterPro" id="IPR050263">
    <property type="entry name" value="Bact_Fimbrial_Adh_Pro"/>
</dbReference>
<sequence length="170" mass="18433">MKILKILSLLIAIFWLNMAWPYDIFMNVTGTIVASGCTLDAESELLEVDMQEVNRTQLTFAGAKTPEIPFKIKLRDCTTSVTGAVVKFSGQSDTDNNQLLGLASGEARGLAIKIMDDDKTIIPINTASKNYPLTDGNDAELQFYAQYVATGPSIQPGDANATATYTVTFP</sequence>